<dbReference type="Gene3D" id="2.60.40.1650">
    <property type="entry name" value="Porin MspA (Ig-like beta-sandwich domain)"/>
    <property type="match status" value="1"/>
</dbReference>
<keyword evidence="1 2" id="KW-0732">Signal</keyword>
<dbReference type="InterPro" id="IPR036435">
    <property type="entry name" value="Leukocidin/porin_MspA_sf"/>
</dbReference>
<evidence type="ECO:0000313" key="3">
    <source>
        <dbReference type="EMBL" id="NKY57038.1"/>
    </source>
</evidence>
<accession>A0A846YIT9</accession>
<evidence type="ECO:0000256" key="2">
    <source>
        <dbReference type="SAM" id="SignalP"/>
    </source>
</evidence>
<proteinExistence type="predicted"/>
<dbReference type="EMBL" id="JAAXOT010000005">
    <property type="protein sequence ID" value="NKY57038.1"/>
    <property type="molecule type" value="Genomic_DNA"/>
</dbReference>
<evidence type="ECO:0000256" key="1">
    <source>
        <dbReference type="ARBA" id="ARBA00022729"/>
    </source>
</evidence>
<name>A0A846YIT9_9NOCA</name>
<sequence>MKSTSSSLFRRALGVAVLLVAPIVAAPAGHAEVVYLPPHEKAFHTDGGPTLVVGHRDEQIDKVPPLNASGTVRELFVSGVAYSSVDSGGGELEVGYHVGCAVELTGSSGRGSVTSGPGGFSVGVVPGQVADVELIKKKIESGVPGQVVYHDVHLVINGCIGPAVIRQYTQIQAKSNDIDEYGVVYGDPLWI</sequence>
<evidence type="ECO:0000313" key="4">
    <source>
        <dbReference type="Proteomes" id="UP000570678"/>
    </source>
</evidence>
<dbReference type="Proteomes" id="UP000570678">
    <property type="component" value="Unassembled WGS sequence"/>
</dbReference>
<feature type="chain" id="PRO_5039563723" description="MspA protein" evidence="2">
    <location>
        <begin position="32"/>
        <end position="191"/>
    </location>
</feature>
<comment type="caution">
    <text evidence="3">The sequence shown here is derived from an EMBL/GenBank/DDBJ whole genome shotgun (WGS) entry which is preliminary data.</text>
</comment>
<gene>
    <name evidence="3" type="ORF">HGA15_12895</name>
</gene>
<dbReference type="RefSeq" id="WP_062977006.1">
    <property type="nucleotide sequence ID" value="NZ_JAAXOT010000005.1"/>
</dbReference>
<dbReference type="AlphaFoldDB" id="A0A846YIT9"/>
<reference evidence="3 4" key="1">
    <citation type="submission" date="2020-04" db="EMBL/GenBank/DDBJ databases">
        <title>MicrobeNet Type strains.</title>
        <authorList>
            <person name="Nicholson A.C."/>
        </authorList>
    </citation>
    <scope>NUCLEOTIDE SEQUENCE [LARGE SCALE GENOMIC DNA]</scope>
    <source>
        <strain evidence="3 4">JCM 3332</strain>
    </source>
</reference>
<feature type="signal peptide" evidence="2">
    <location>
        <begin position="1"/>
        <end position="31"/>
    </location>
</feature>
<dbReference type="SUPFAM" id="SSF56959">
    <property type="entry name" value="Leukocidin-like"/>
    <property type="match status" value="1"/>
</dbReference>
<dbReference type="InterPro" id="IPR015286">
    <property type="entry name" value="Porin_fam_mycobact-type"/>
</dbReference>
<organism evidence="3 4">
    <name type="scientific">Nocardia flavorosea</name>
    <dbReference type="NCBI Taxonomy" id="53429"/>
    <lineage>
        <taxon>Bacteria</taxon>
        <taxon>Bacillati</taxon>
        <taxon>Actinomycetota</taxon>
        <taxon>Actinomycetes</taxon>
        <taxon>Mycobacteriales</taxon>
        <taxon>Nocardiaceae</taxon>
        <taxon>Nocardia</taxon>
    </lineage>
</organism>
<protein>
    <recommendedName>
        <fullName evidence="5">MspA protein</fullName>
    </recommendedName>
</protein>
<evidence type="ECO:0008006" key="5">
    <source>
        <dbReference type="Google" id="ProtNLM"/>
    </source>
</evidence>
<dbReference type="Pfam" id="PF09203">
    <property type="entry name" value="MspA"/>
    <property type="match status" value="1"/>
</dbReference>
<keyword evidence="4" id="KW-1185">Reference proteome</keyword>